<dbReference type="Gene3D" id="2.40.10.10">
    <property type="entry name" value="Trypsin-like serine proteases"/>
    <property type="match status" value="1"/>
</dbReference>
<keyword evidence="5" id="KW-1185">Reference proteome</keyword>
<feature type="chain" id="PRO_5036445170" evidence="2">
    <location>
        <begin position="25"/>
        <end position="418"/>
    </location>
</feature>
<dbReference type="Proteomes" id="UP000887013">
    <property type="component" value="Unassembled WGS sequence"/>
</dbReference>
<feature type="region of interest" description="Disordered" evidence="1">
    <location>
        <begin position="54"/>
        <end position="145"/>
    </location>
</feature>
<dbReference type="GO" id="GO:0006508">
    <property type="term" value="P:proteolysis"/>
    <property type="evidence" value="ECO:0007669"/>
    <property type="project" value="InterPro"/>
</dbReference>
<dbReference type="InterPro" id="IPR043504">
    <property type="entry name" value="Peptidase_S1_PA_chymotrypsin"/>
</dbReference>
<dbReference type="Pfam" id="PF00089">
    <property type="entry name" value="Trypsin"/>
    <property type="match status" value="1"/>
</dbReference>
<dbReference type="InterPro" id="IPR018114">
    <property type="entry name" value="TRYPSIN_HIS"/>
</dbReference>
<reference evidence="4" key="1">
    <citation type="submission" date="2020-08" db="EMBL/GenBank/DDBJ databases">
        <title>Multicomponent nature underlies the extraordinary mechanical properties of spider dragline silk.</title>
        <authorList>
            <person name="Kono N."/>
            <person name="Nakamura H."/>
            <person name="Mori M."/>
            <person name="Yoshida Y."/>
            <person name="Ohtoshi R."/>
            <person name="Malay A.D."/>
            <person name="Moran D.A.P."/>
            <person name="Tomita M."/>
            <person name="Numata K."/>
            <person name="Arakawa K."/>
        </authorList>
    </citation>
    <scope>NUCLEOTIDE SEQUENCE</scope>
</reference>
<evidence type="ECO:0000256" key="2">
    <source>
        <dbReference type="SAM" id="SignalP"/>
    </source>
</evidence>
<accession>A0A8X6MCW1</accession>
<organism evidence="4 5">
    <name type="scientific">Nephila pilipes</name>
    <name type="common">Giant wood spider</name>
    <name type="synonym">Nephila maculata</name>
    <dbReference type="NCBI Taxonomy" id="299642"/>
    <lineage>
        <taxon>Eukaryota</taxon>
        <taxon>Metazoa</taxon>
        <taxon>Ecdysozoa</taxon>
        <taxon>Arthropoda</taxon>
        <taxon>Chelicerata</taxon>
        <taxon>Arachnida</taxon>
        <taxon>Araneae</taxon>
        <taxon>Araneomorphae</taxon>
        <taxon>Entelegynae</taxon>
        <taxon>Araneoidea</taxon>
        <taxon>Nephilidae</taxon>
        <taxon>Nephila</taxon>
    </lineage>
</organism>
<gene>
    <name evidence="4" type="primary">TMPRSS15</name>
    <name evidence="4" type="ORF">NPIL_641861</name>
</gene>
<comment type="caution">
    <text evidence="4">The sequence shown here is derived from an EMBL/GenBank/DDBJ whole genome shotgun (WGS) entry which is preliminary data.</text>
</comment>
<feature type="compositionally biased region" description="Polar residues" evidence="1">
    <location>
        <begin position="131"/>
        <end position="141"/>
    </location>
</feature>
<dbReference type="PRINTS" id="PR00722">
    <property type="entry name" value="CHYMOTRYPSIN"/>
</dbReference>
<dbReference type="SMART" id="SM00020">
    <property type="entry name" value="Tryp_SPc"/>
    <property type="match status" value="1"/>
</dbReference>
<dbReference type="PROSITE" id="PS00134">
    <property type="entry name" value="TRYPSIN_HIS"/>
    <property type="match status" value="1"/>
</dbReference>
<feature type="compositionally biased region" description="Low complexity" evidence="1">
    <location>
        <begin position="54"/>
        <end position="124"/>
    </location>
</feature>
<feature type="signal peptide" evidence="2">
    <location>
        <begin position="1"/>
        <end position="24"/>
    </location>
</feature>
<sequence>MNFGGLQCCISIFVFLNLQVIATGQDVGKNFSTTQLPTTEFNKTELPTMELNTTELPTTELPTTELNTTELPTTELTTTELTTTELPTTELNTTELPTRELNTTELPTTELPTTELPTTELPTTDVPMTELPTSELPTSEQNDFDNEDCMECGLGVIEREGRVVNGEEVRPLNKYPWIVPLNVGNRTVCGGALISRTFILTAAHCIFNALNSDFPECREYSPAKECYISEKEFSIYLLGSQRFGQKLEIKRFIPHDRYHHNLIINDIALIELAQPIKCSTETYPICLPTKEEMYKEDQKLFVAGWGWNTPWGDHSVPTLREGVMQQVSPHNCMLEGMPKKSVNQFHCAAGTTHSICVGDSGSSTFIKFKNRFYALGVTSNIQEDDFKIQCIPSSFSTFTKVLYFSKWIETHVTDLPES</sequence>
<evidence type="ECO:0000259" key="3">
    <source>
        <dbReference type="PROSITE" id="PS50240"/>
    </source>
</evidence>
<dbReference type="EMBL" id="BMAW01044945">
    <property type="protein sequence ID" value="GFS47153.1"/>
    <property type="molecule type" value="Genomic_DNA"/>
</dbReference>
<keyword evidence="2" id="KW-0732">Signal</keyword>
<dbReference type="GO" id="GO:0004252">
    <property type="term" value="F:serine-type endopeptidase activity"/>
    <property type="evidence" value="ECO:0007669"/>
    <property type="project" value="InterPro"/>
</dbReference>
<evidence type="ECO:0000313" key="4">
    <source>
        <dbReference type="EMBL" id="GFS47153.1"/>
    </source>
</evidence>
<dbReference type="PANTHER" id="PTHR24260:SF136">
    <property type="entry name" value="GH08193P-RELATED"/>
    <property type="match status" value="1"/>
</dbReference>
<proteinExistence type="predicted"/>
<dbReference type="AlphaFoldDB" id="A0A8X6MCW1"/>
<feature type="domain" description="Peptidase S1" evidence="3">
    <location>
        <begin position="163"/>
        <end position="413"/>
    </location>
</feature>
<dbReference type="PANTHER" id="PTHR24260">
    <property type="match status" value="1"/>
</dbReference>
<dbReference type="InterPro" id="IPR001314">
    <property type="entry name" value="Peptidase_S1A"/>
</dbReference>
<dbReference type="CDD" id="cd00190">
    <property type="entry name" value="Tryp_SPc"/>
    <property type="match status" value="1"/>
</dbReference>
<dbReference type="PROSITE" id="PS50240">
    <property type="entry name" value="TRYPSIN_DOM"/>
    <property type="match status" value="1"/>
</dbReference>
<dbReference type="SUPFAM" id="SSF50494">
    <property type="entry name" value="Trypsin-like serine proteases"/>
    <property type="match status" value="1"/>
</dbReference>
<name>A0A8X6MCW1_NEPPI</name>
<dbReference type="InterPro" id="IPR051333">
    <property type="entry name" value="CLIP_Serine_Protease"/>
</dbReference>
<protein>
    <submittedName>
        <fullName evidence="4">Enteropeptidase</fullName>
    </submittedName>
</protein>
<dbReference type="InterPro" id="IPR009003">
    <property type="entry name" value="Peptidase_S1_PA"/>
</dbReference>
<dbReference type="InterPro" id="IPR001254">
    <property type="entry name" value="Trypsin_dom"/>
</dbReference>
<evidence type="ECO:0000256" key="1">
    <source>
        <dbReference type="SAM" id="MobiDB-lite"/>
    </source>
</evidence>
<evidence type="ECO:0000313" key="5">
    <source>
        <dbReference type="Proteomes" id="UP000887013"/>
    </source>
</evidence>